<feature type="non-terminal residue" evidence="16">
    <location>
        <position position="1"/>
    </location>
</feature>
<dbReference type="CDD" id="cd03505">
    <property type="entry name" value="Delta9-FADS-like"/>
    <property type="match status" value="1"/>
</dbReference>
<evidence type="ECO:0000256" key="7">
    <source>
        <dbReference type="ARBA" id="ARBA00023002"/>
    </source>
</evidence>
<comment type="similarity">
    <text evidence="2 12">Belongs to the fatty acid desaturase type 1 family.</text>
</comment>
<evidence type="ECO:0000313" key="17">
    <source>
        <dbReference type="Proteomes" id="UP001432027"/>
    </source>
</evidence>
<keyword evidence="17" id="KW-1185">Reference proteome</keyword>
<evidence type="ECO:0000256" key="8">
    <source>
        <dbReference type="ARBA" id="ARBA00023004"/>
    </source>
</evidence>
<dbReference type="Gene3D" id="3.40.50.12780">
    <property type="entry name" value="N-terminal domain of ligase-like"/>
    <property type="match status" value="1"/>
</dbReference>
<dbReference type="Pfam" id="PF00501">
    <property type="entry name" value="AMP-binding"/>
    <property type="match status" value="1"/>
</dbReference>
<dbReference type="AlphaFoldDB" id="A0AAV5TBY5"/>
<keyword evidence="11 12" id="KW-0275">Fatty acid biosynthesis</keyword>
<dbReference type="GO" id="GO:0005506">
    <property type="term" value="F:iron ion binding"/>
    <property type="evidence" value="ECO:0007669"/>
    <property type="project" value="TreeGrafter"/>
</dbReference>
<keyword evidence="6 13" id="KW-1133">Transmembrane helix</keyword>
<keyword evidence="7 12" id="KW-0560">Oxidoreductase</keyword>
<dbReference type="Proteomes" id="UP001432027">
    <property type="component" value="Unassembled WGS sequence"/>
</dbReference>
<feature type="transmembrane region" description="Helical" evidence="13">
    <location>
        <begin position="184"/>
        <end position="204"/>
    </location>
</feature>
<feature type="domain" description="AMP-dependent synthetase/ligase" evidence="15">
    <location>
        <begin position="423"/>
        <end position="496"/>
    </location>
</feature>
<evidence type="ECO:0000256" key="1">
    <source>
        <dbReference type="ARBA" id="ARBA00004141"/>
    </source>
</evidence>
<dbReference type="PANTHER" id="PTHR11351:SF31">
    <property type="entry name" value="DESATURASE 1, ISOFORM A-RELATED"/>
    <property type="match status" value="1"/>
</dbReference>
<evidence type="ECO:0000256" key="11">
    <source>
        <dbReference type="ARBA" id="ARBA00023160"/>
    </source>
</evidence>
<evidence type="ECO:0000259" key="14">
    <source>
        <dbReference type="Pfam" id="PF00487"/>
    </source>
</evidence>
<dbReference type="GO" id="GO:0004768">
    <property type="term" value="F:stearoyl-CoA 9-desaturase activity"/>
    <property type="evidence" value="ECO:0007669"/>
    <property type="project" value="TreeGrafter"/>
</dbReference>
<dbReference type="PANTHER" id="PTHR11351">
    <property type="entry name" value="ACYL-COA DESATURASE"/>
    <property type="match status" value="1"/>
</dbReference>
<dbReference type="GO" id="GO:0006636">
    <property type="term" value="P:unsaturated fatty acid biosynthetic process"/>
    <property type="evidence" value="ECO:0007669"/>
    <property type="project" value="TreeGrafter"/>
</dbReference>
<comment type="caution">
    <text evidence="16">The sequence shown here is derived from an EMBL/GenBank/DDBJ whole genome shotgun (WGS) entry which is preliminary data.</text>
</comment>
<evidence type="ECO:0000313" key="16">
    <source>
        <dbReference type="EMBL" id="GMS92650.1"/>
    </source>
</evidence>
<evidence type="ECO:0000256" key="13">
    <source>
        <dbReference type="SAM" id="Phobius"/>
    </source>
</evidence>
<dbReference type="EMBL" id="BTSX01000004">
    <property type="protein sequence ID" value="GMS92650.1"/>
    <property type="molecule type" value="Genomic_DNA"/>
</dbReference>
<protein>
    <recommendedName>
        <fullName evidence="18">Fatty acid desaturase domain-containing protein</fullName>
    </recommendedName>
</protein>
<evidence type="ECO:0000256" key="3">
    <source>
        <dbReference type="ARBA" id="ARBA00022516"/>
    </source>
</evidence>
<evidence type="ECO:0000256" key="10">
    <source>
        <dbReference type="ARBA" id="ARBA00023136"/>
    </source>
</evidence>
<evidence type="ECO:0000256" key="5">
    <source>
        <dbReference type="ARBA" id="ARBA00022832"/>
    </source>
</evidence>
<keyword evidence="8" id="KW-0408">Iron</keyword>
<keyword evidence="4 12" id="KW-0812">Transmembrane</keyword>
<sequence length="497" mass="57045">NRVYEVSDQLDNYLAPELKEIEQLDEEAKKSEYKNEIVWRNVGVQIGLHIGAASGLYFALTTASWKTNVWMVVMTLYAGNSVTAGAHRMWCHKAFKANFWVRLFLMIGTTLSIQNDVIEWARDHRVHHKWADSDADPHNINRGFFFSHVGWLMVRKHPKVKEMGAKVDMSDLEADPILAFQRKFYNLLVPLGVLFLTVVPVYFWNEDLFVSFFVSANLRLAIQLHGTWLINSAAHTYGYKPFDTKITAVDHFIYACLTNGEAWHNYHHTFPQDYRASEYMWRGNMSAVMIDFFAYMGWVWDRKRMSKEVSRVTSVSWFFCEICRIISESFAVPLIAPTMGLGYSTKRADENRIEPLVDPHNQTMKLDDGSRISQFVSDGVLLKRTYEDAATLYEGVRRGARVSMNGPMLGQRVKQENGSEPFVWSSYDEVITRSDNIAIGFRELGLPIGEDTFIGIYSKNRVEWIITELAAYAYSNAIVPIYDTLGNDACAFIINET</sequence>
<evidence type="ECO:0008006" key="18">
    <source>
        <dbReference type="Google" id="ProtNLM"/>
    </source>
</evidence>
<comment type="domain">
    <text evidence="12">The histidine box domains are involved in binding the catalytic metal ions.</text>
</comment>
<evidence type="ECO:0000256" key="2">
    <source>
        <dbReference type="ARBA" id="ARBA00009295"/>
    </source>
</evidence>
<evidence type="ECO:0000256" key="9">
    <source>
        <dbReference type="ARBA" id="ARBA00023098"/>
    </source>
</evidence>
<gene>
    <name evidence="16" type="ORF">PENTCL1PPCAC_14825</name>
</gene>
<dbReference type="PRINTS" id="PR00075">
    <property type="entry name" value="FACDDSATRASE"/>
</dbReference>
<name>A0AAV5TBY5_9BILA</name>
<reference evidence="16" key="1">
    <citation type="submission" date="2023-10" db="EMBL/GenBank/DDBJ databases">
        <title>Genome assembly of Pristionchus species.</title>
        <authorList>
            <person name="Yoshida K."/>
            <person name="Sommer R.J."/>
        </authorList>
    </citation>
    <scope>NUCLEOTIDE SEQUENCE</scope>
    <source>
        <strain evidence="16">RS0144</strain>
    </source>
</reference>
<keyword evidence="5" id="KW-0276">Fatty acid metabolism</keyword>
<comment type="cofactor">
    <cofactor evidence="12">
        <name>Fe(2+)</name>
        <dbReference type="ChEBI" id="CHEBI:29033"/>
    </cofactor>
</comment>
<dbReference type="InterPro" id="IPR042099">
    <property type="entry name" value="ANL_N_sf"/>
</dbReference>
<organism evidence="16 17">
    <name type="scientific">Pristionchus entomophagus</name>
    <dbReference type="NCBI Taxonomy" id="358040"/>
    <lineage>
        <taxon>Eukaryota</taxon>
        <taxon>Metazoa</taxon>
        <taxon>Ecdysozoa</taxon>
        <taxon>Nematoda</taxon>
        <taxon>Chromadorea</taxon>
        <taxon>Rhabditida</taxon>
        <taxon>Rhabditina</taxon>
        <taxon>Diplogasteromorpha</taxon>
        <taxon>Diplogasteroidea</taxon>
        <taxon>Neodiplogasteridae</taxon>
        <taxon>Pristionchus</taxon>
    </lineage>
</organism>
<dbReference type="SUPFAM" id="SSF56801">
    <property type="entry name" value="Acetyl-CoA synthetase-like"/>
    <property type="match status" value="1"/>
</dbReference>
<keyword evidence="3 12" id="KW-0444">Lipid biosynthesis</keyword>
<proteinExistence type="inferred from homology"/>
<dbReference type="GO" id="GO:0005789">
    <property type="term" value="C:endoplasmic reticulum membrane"/>
    <property type="evidence" value="ECO:0007669"/>
    <property type="project" value="TreeGrafter"/>
</dbReference>
<feature type="domain" description="Fatty acid desaturase" evidence="14">
    <location>
        <begin position="70"/>
        <end position="272"/>
    </location>
</feature>
<dbReference type="Pfam" id="PF00487">
    <property type="entry name" value="FA_desaturase"/>
    <property type="match status" value="1"/>
</dbReference>
<keyword evidence="10 13" id="KW-0472">Membrane</keyword>
<evidence type="ECO:0000256" key="4">
    <source>
        <dbReference type="ARBA" id="ARBA00022692"/>
    </source>
</evidence>
<evidence type="ECO:0000256" key="6">
    <source>
        <dbReference type="ARBA" id="ARBA00022989"/>
    </source>
</evidence>
<keyword evidence="9" id="KW-0443">Lipid metabolism</keyword>
<dbReference type="InterPro" id="IPR005804">
    <property type="entry name" value="FA_desaturase_dom"/>
</dbReference>
<evidence type="ECO:0000259" key="15">
    <source>
        <dbReference type="Pfam" id="PF00501"/>
    </source>
</evidence>
<comment type="subcellular location">
    <subcellularLocation>
        <location evidence="1">Membrane</location>
        <topology evidence="1">Multi-pass membrane protein</topology>
    </subcellularLocation>
</comment>
<dbReference type="InterPro" id="IPR000873">
    <property type="entry name" value="AMP-dep_synth/lig_dom"/>
</dbReference>
<dbReference type="InterPro" id="IPR015876">
    <property type="entry name" value="Acyl-CoA_DS"/>
</dbReference>
<evidence type="ECO:0000256" key="12">
    <source>
        <dbReference type="RuleBase" id="RU000581"/>
    </source>
</evidence>
<accession>A0AAV5TBY5</accession>